<evidence type="ECO:0000256" key="17">
    <source>
        <dbReference type="ARBA" id="ARBA00023180"/>
    </source>
</evidence>
<dbReference type="Pfam" id="PF00067">
    <property type="entry name" value="p450"/>
    <property type="match status" value="1"/>
</dbReference>
<keyword evidence="17" id="KW-0325">Glycoprotein</keyword>
<evidence type="ECO:0000256" key="12">
    <source>
        <dbReference type="ARBA" id="ARBA00022989"/>
    </source>
</evidence>
<keyword evidence="20" id="KW-1185">Reference proteome</keyword>
<evidence type="ECO:0000313" key="19">
    <source>
        <dbReference type="EMBL" id="OXA63759.1"/>
    </source>
</evidence>
<dbReference type="FunFam" id="1.10.630.10:FF:000182">
    <property type="entry name" value="Cytochrome P450 3A4"/>
    <property type="match status" value="1"/>
</dbReference>
<dbReference type="OrthoDB" id="195015at2759"/>
<evidence type="ECO:0000256" key="6">
    <source>
        <dbReference type="ARBA" id="ARBA00010617"/>
    </source>
</evidence>
<evidence type="ECO:0000256" key="10">
    <source>
        <dbReference type="ARBA" id="ARBA00022723"/>
    </source>
</evidence>
<keyword evidence="11" id="KW-0492">Microsome</keyword>
<dbReference type="GO" id="GO:0016705">
    <property type="term" value="F:oxidoreductase activity, acting on paired donors, with incorporation or reduction of molecular oxygen"/>
    <property type="evidence" value="ECO:0007669"/>
    <property type="project" value="InterPro"/>
</dbReference>
<reference evidence="19 20" key="1">
    <citation type="submission" date="2015-12" db="EMBL/GenBank/DDBJ databases">
        <title>The genome of Folsomia candida.</title>
        <authorList>
            <person name="Faddeeva A."/>
            <person name="Derks M.F."/>
            <person name="Anvar Y."/>
            <person name="Smit S."/>
            <person name="Van Straalen N."/>
            <person name="Roelofs D."/>
        </authorList>
    </citation>
    <scope>NUCLEOTIDE SEQUENCE [LARGE SCALE GENOMIC DNA]</scope>
    <source>
        <strain evidence="19 20">VU population</strain>
        <tissue evidence="19">Whole body</tissue>
    </source>
</reference>
<keyword evidence="10" id="KW-0479">Metal-binding</keyword>
<accession>A0A226F1V3</accession>
<keyword evidence="14" id="KW-0408">Iron</keyword>
<organism evidence="19 20">
    <name type="scientific">Folsomia candida</name>
    <name type="common">Springtail</name>
    <dbReference type="NCBI Taxonomy" id="158441"/>
    <lineage>
        <taxon>Eukaryota</taxon>
        <taxon>Metazoa</taxon>
        <taxon>Ecdysozoa</taxon>
        <taxon>Arthropoda</taxon>
        <taxon>Hexapoda</taxon>
        <taxon>Collembola</taxon>
        <taxon>Entomobryomorpha</taxon>
        <taxon>Isotomoidea</taxon>
        <taxon>Isotomidae</taxon>
        <taxon>Proisotominae</taxon>
        <taxon>Folsomia</taxon>
    </lineage>
</organism>
<dbReference type="SUPFAM" id="SSF48264">
    <property type="entry name" value="Cytochrome P450"/>
    <property type="match status" value="1"/>
</dbReference>
<evidence type="ECO:0000313" key="20">
    <source>
        <dbReference type="Proteomes" id="UP000198287"/>
    </source>
</evidence>
<comment type="cofactor">
    <cofactor evidence="1">
        <name>heme</name>
        <dbReference type="ChEBI" id="CHEBI:30413"/>
    </cofactor>
</comment>
<evidence type="ECO:0000256" key="14">
    <source>
        <dbReference type="ARBA" id="ARBA00023004"/>
    </source>
</evidence>
<evidence type="ECO:0000256" key="9">
    <source>
        <dbReference type="ARBA" id="ARBA00022692"/>
    </source>
</evidence>
<proteinExistence type="inferred from homology"/>
<dbReference type="GO" id="GO:0005886">
    <property type="term" value="C:plasma membrane"/>
    <property type="evidence" value="ECO:0007669"/>
    <property type="project" value="UniProtKB-SubCell"/>
</dbReference>
<evidence type="ECO:0000256" key="3">
    <source>
        <dbReference type="ARBA" id="ARBA00004236"/>
    </source>
</evidence>
<keyword evidence="15" id="KW-0503">Monooxygenase</keyword>
<dbReference type="PRINTS" id="PR01609">
    <property type="entry name" value="CD36FAMILY"/>
</dbReference>
<evidence type="ECO:0000256" key="4">
    <source>
        <dbReference type="ARBA" id="ARBA00004406"/>
    </source>
</evidence>
<dbReference type="InterPro" id="IPR017972">
    <property type="entry name" value="Cyt_P450_CS"/>
</dbReference>
<dbReference type="GO" id="GO:0005044">
    <property type="term" value="F:scavenger receptor activity"/>
    <property type="evidence" value="ECO:0007669"/>
    <property type="project" value="TreeGrafter"/>
</dbReference>
<evidence type="ECO:0000256" key="1">
    <source>
        <dbReference type="ARBA" id="ARBA00001971"/>
    </source>
</evidence>
<keyword evidence="7" id="KW-1003">Cell membrane</keyword>
<evidence type="ECO:0000256" key="15">
    <source>
        <dbReference type="ARBA" id="ARBA00023033"/>
    </source>
</evidence>
<keyword evidence="9 18" id="KW-0812">Transmembrane</keyword>
<comment type="subcellular location">
    <subcellularLocation>
        <location evidence="3">Cell membrane</location>
    </subcellularLocation>
    <subcellularLocation>
        <location evidence="4">Endoplasmic reticulum membrane</location>
        <topology evidence="4">Peripheral membrane protein</topology>
    </subcellularLocation>
    <subcellularLocation>
        <location evidence="2">Microsome membrane</location>
        <topology evidence="2">Peripheral membrane protein</topology>
    </subcellularLocation>
</comment>
<keyword evidence="8" id="KW-0349">Heme</keyword>
<keyword evidence="11" id="KW-0256">Endoplasmic reticulum</keyword>
<dbReference type="AlphaFoldDB" id="A0A226F1V3"/>
<evidence type="ECO:0000256" key="13">
    <source>
        <dbReference type="ARBA" id="ARBA00023002"/>
    </source>
</evidence>
<dbReference type="PANTHER" id="PTHR11923:SF51">
    <property type="entry name" value="LYSOSOME MEMBRANE PROTEIN 2"/>
    <property type="match status" value="1"/>
</dbReference>
<feature type="transmembrane region" description="Helical" evidence="18">
    <location>
        <begin position="503"/>
        <end position="527"/>
    </location>
</feature>
<dbReference type="Proteomes" id="UP000198287">
    <property type="component" value="Unassembled WGS sequence"/>
</dbReference>
<dbReference type="GO" id="GO:0020037">
    <property type="term" value="F:heme binding"/>
    <property type="evidence" value="ECO:0007669"/>
    <property type="project" value="InterPro"/>
</dbReference>
<gene>
    <name evidence="19" type="ORF">Fcan01_02697</name>
</gene>
<comment type="similarity">
    <text evidence="6">Belongs to the cytochrome P450 family.</text>
</comment>
<dbReference type="PROSITE" id="PS00086">
    <property type="entry name" value="CYTOCHROME_P450"/>
    <property type="match status" value="1"/>
</dbReference>
<keyword evidence="13" id="KW-0560">Oxidoreductase</keyword>
<dbReference type="GO" id="GO:0005506">
    <property type="term" value="F:iron ion binding"/>
    <property type="evidence" value="ECO:0007669"/>
    <property type="project" value="InterPro"/>
</dbReference>
<name>A0A226F1V3_FOLCA</name>
<evidence type="ECO:0000256" key="7">
    <source>
        <dbReference type="ARBA" id="ARBA00022475"/>
    </source>
</evidence>
<evidence type="ECO:0000256" key="11">
    <source>
        <dbReference type="ARBA" id="ARBA00022848"/>
    </source>
</evidence>
<comment type="caution">
    <text evidence="19">The sequence shown here is derived from an EMBL/GenBank/DDBJ whole genome shotgun (WGS) entry which is preliminary data.</text>
</comment>
<dbReference type="InterPro" id="IPR002159">
    <property type="entry name" value="CD36_fam"/>
</dbReference>
<sequence>MQKLPSCVLALGFAILIGAAVVGWIIVPKVINNKIAEQVRLVNGSETFNRWRDVPVPIFVKFHLFNVTNPKQVLIGEKAILQEVGPFTFRQKRQKVDIKIHKRNDTISYRQTLTYFYQPELSTGSLQDVITVINIPFLGMVHRAAKQSAFSRSMMLEFLADEQVFVQKTIDEMLFKGYYVDFMEDFAKFIGYKLLPNDTFGLYYGKNGSDQGVFEVYSGIKDTSKFGVIASWNGSPEMPWWEPDSCKKISGTDGAIFPPFVTTDRKLNMFSSDLCRSLRLIYEKESEVGGVPSYKFIVDPEVLEDPVFNRDNMCYCTQPGSRFENCPKQGAYQINACRKETPLLVSLPHFLDGSSEYLNKTEGLHPDRSLHETFIELEPTSGLLLKAAKRIQVNMELRPFKFIKQFKKVPSMLFPLVWVDESAMMSEDGRGRLKAKLIAPQTYSNYGAWGGVALDDVKTTTLLCVRPDRSAADISRWQPDGVDPQLVGHLVSSVGLTLRAINMFLETLVILFISSLLATFFGLVIYARWNYGTLEALNIPFVKPSFFLGSAPDLHEKIQHLEDIARYKKYGSVYGVYEGRSPTIYVCDPELIRLIFVKDFDHFQDRRQIDLGDPLVNDFLDFLPVDKWREIRGSMSPIFTTGKLKMMSTSFKTVNEEFFKQLTQIVDSKGRDGAYSMDMRQLFDGLVMDMICRSAFGIKIGDPLDPDNLFVRLFKDLQGTDADFGLMYTLSMVFPWLTRFAPTLGSDSATRIVAIIRGVMEARKESGNKHNDFIDVLNEMYDKLSSPEYKKLKIAETAVMAQAINFVLAGYDAMCTTMTFLLYNISKHPEIQEKLIQEIDNFMENHDGEIIFEKLSECPYLLACLTETLRLYPPFIRPERMCTKDWKNNGLKITKGTLVMTPAWSVNRNPQVYSDPDNFQPDRFMPENKLKLNSYAFLTFGLGPRNCVGMRYAYEAMKFCMVHFLKHFRVELSPETEIKYKPGILFLIMYDPVNLTLVKRR</sequence>
<evidence type="ECO:0000256" key="18">
    <source>
        <dbReference type="SAM" id="Phobius"/>
    </source>
</evidence>
<evidence type="ECO:0000256" key="16">
    <source>
        <dbReference type="ARBA" id="ARBA00023136"/>
    </source>
</evidence>
<evidence type="ECO:0000256" key="8">
    <source>
        <dbReference type="ARBA" id="ARBA00022617"/>
    </source>
</evidence>
<protein>
    <submittedName>
        <fullName evidence="19">Lysosome membrane protein 2</fullName>
    </submittedName>
</protein>
<dbReference type="Gene3D" id="1.10.630.10">
    <property type="entry name" value="Cytochrome P450"/>
    <property type="match status" value="1"/>
</dbReference>
<dbReference type="EMBL" id="LNIX01000001">
    <property type="protein sequence ID" value="OXA63759.1"/>
    <property type="molecule type" value="Genomic_DNA"/>
</dbReference>
<evidence type="ECO:0000256" key="5">
    <source>
        <dbReference type="ARBA" id="ARBA00010532"/>
    </source>
</evidence>
<dbReference type="Pfam" id="PF01130">
    <property type="entry name" value="CD36"/>
    <property type="match status" value="1"/>
</dbReference>
<dbReference type="PANTHER" id="PTHR11923">
    <property type="entry name" value="SCAVENGER RECEPTOR CLASS B TYPE-1 SR-B1"/>
    <property type="match status" value="1"/>
</dbReference>
<dbReference type="InterPro" id="IPR036396">
    <property type="entry name" value="Cyt_P450_sf"/>
</dbReference>
<keyword evidence="12 18" id="KW-1133">Transmembrane helix</keyword>
<comment type="similarity">
    <text evidence="5">Belongs to the CD36 family.</text>
</comment>
<dbReference type="GO" id="GO:0004497">
    <property type="term" value="F:monooxygenase activity"/>
    <property type="evidence" value="ECO:0007669"/>
    <property type="project" value="UniProtKB-KW"/>
</dbReference>
<keyword evidence="16 18" id="KW-0472">Membrane</keyword>
<dbReference type="GO" id="GO:0005789">
    <property type="term" value="C:endoplasmic reticulum membrane"/>
    <property type="evidence" value="ECO:0007669"/>
    <property type="project" value="UniProtKB-SubCell"/>
</dbReference>
<dbReference type="InterPro" id="IPR001128">
    <property type="entry name" value="Cyt_P450"/>
</dbReference>
<evidence type="ECO:0000256" key="2">
    <source>
        <dbReference type="ARBA" id="ARBA00004174"/>
    </source>
</evidence>